<dbReference type="AlphaFoldDB" id="A0A177BBV1"/>
<gene>
    <name evidence="1" type="ORF">A3Q56_01303</name>
</gene>
<sequence length="77" mass="8769">MLENISCIMKFIDIPIQNPNVFNRINSISTPYNDSLSIFYYGTSYHNTAAKFYRTINVGVPTMTFFGTSNIFSNPSK</sequence>
<evidence type="ECO:0000313" key="1">
    <source>
        <dbReference type="EMBL" id="OAF70904.1"/>
    </source>
</evidence>
<proteinExistence type="predicted"/>
<name>A0A177BBV1_9BILA</name>
<evidence type="ECO:0000313" key="2">
    <source>
        <dbReference type="Proteomes" id="UP000078046"/>
    </source>
</evidence>
<accession>A0A177BBV1</accession>
<dbReference type="EMBL" id="LWCA01000100">
    <property type="protein sequence ID" value="OAF70904.1"/>
    <property type="molecule type" value="Genomic_DNA"/>
</dbReference>
<protein>
    <submittedName>
        <fullName evidence="1">Uncharacterized protein</fullName>
    </submittedName>
</protein>
<dbReference type="Proteomes" id="UP000078046">
    <property type="component" value="Unassembled WGS sequence"/>
</dbReference>
<reference evidence="1 2" key="1">
    <citation type="submission" date="2016-04" db="EMBL/GenBank/DDBJ databases">
        <title>The genome of Intoshia linei affirms orthonectids as highly simplified spiralians.</title>
        <authorList>
            <person name="Mikhailov K.V."/>
            <person name="Slusarev G.S."/>
            <person name="Nikitin M.A."/>
            <person name="Logacheva M.D."/>
            <person name="Penin A."/>
            <person name="Aleoshin V."/>
            <person name="Panchin Y.V."/>
        </authorList>
    </citation>
    <scope>NUCLEOTIDE SEQUENCE [LARGE SCALE GENOMIC DNA]</scope>
    <source>
        <strain evidence="1">Intl2013</strain>
        <tissue evidence="1">Whole animal</tissue>
    </source>
</reference>
<comment type="caution">
    <text evidence="1">The sequence shown here is derived from an EMBL/GenBank/DDBJ whole genome shotgun (WGS) entry which is preliminary data.</text>
</comment>
<organism evidence="1 2">
    <name type="scientific">Intoshia linei</name>
    <dbReference type="NCBI Taxonomy" id="1819745"/>
    <lineage>
        <taxon>Eukaryota</taxon>
        <taxon>Metazoa</taxon>
        <taxon>Spiralia</taxon>
        <taxon>Lophotrochozoa</taxon>
        <taxon>Mesozoa</taxon>
        <taxon>Orthonectida</taxon>
        <taxon>Rhopaluridae</taxon>
        <taxon>Intoshia</taxon>
    </lineage>
</organism>
<keyword evidence="2" id="KW-1185">Reference proteome</keyword>